<organism evidence="2 3">
    <name type="scientific">Streptomyces alkaliterrae</name>
    <dbReference type="NCBI Taxonomy" id="2213162"/>
    <lineage>
        <taxon>Bacteria</taxon>
        <taxon>Bacillati</taxon>
        <taxon>Actinomycetota</taxon>
        <taxon>Actinomycetes</taxon>
        <taxon>Kitasatosporales</taxon>
        <taxon>Streptomycetaceae</taxon>
        <taxon>Streptomyces</taxon>
    </lineage>
</organism>
<proteinExistence type="predicted"/>
<sequence>MKAERSMGVMRTAGLSLAALAAVVASGAQAAADSNQTEQKPLMVCNIVLFSPGAQVGDGCQAVQVSGQSILKEDSVSHTLVDFVGVRPSLL</sequence>
<reference evidence="3" key="1">
    <citation type="submission" date="2020-05" db="EMBL/GenBank/DDBJ databases">
        <title>Classification of alakaliphilic streptomycetes isolated from an alkaline soil next to Lonar Crater, India and a proposal for the recognition of Streptomyces alkaliterrae sp. nov.</title>
        <authorList>
            <person name="Golinska P."/>
        </authorList>
    </citation>
    <scope>NUCLEOTIDE SEQUENCE [LARGE SCALE GENOMIC DNA]</scope>
    <source>
        <strain evidence="3">OF8</strain>
    </source>
</reference>
<feature type="chain" id="PRO_5031305259" evidence="1">
    <location>
        <begin position="31"/>
        <end position="91"/>
    </location>
</feature>
<dbReference type="EMBL" id="JABJXA010000085">
    <property type="protein sequence ID" value="MBB1260205.1"/>
    <property type="molecule type" value="Genomic_DNA"/>
</dbReference>
<evidence type="ECO:0000256" key="1">
    <source>
        <dbReference type="SAM" id="SignalP"/>
    </source>
</evidence>
<keyword evidence="1" id="KW-0732">Signal</keyword>
<dbReference type="AlphaFoldDB" id="A0A7W3WXV0"/>
<gene>
    <name evidence="2" type="ORF">H3147_15390</name>
</gene>
<evidence type="ECO:0000313" key="3">
    <source>
        <dbReference type="Proteomes" id="UP000517765"/>
    </source>
</evidence>
<dbReference type="RefSeq" id="WP_143650446.1">
    <property type="nucleotide sequence ID" value="NZ_JABJXA010000085.1"/>
</dbReference>
<dbReference type="Proteomes" id="UP000517765">
    <property type="component" value="Unassembled WGS sequence"/>
</dbReference>
<name>A0A7W3WXV0_9ACTN</name>
<comment type="caution">
    <text evidence="2">The sequence shown here is derived from an EMBL/GenBank/DDBJ whole genome shotgun (WGS) entry which is preliminary data.</text>
</comment>
<protein>
    <submittedName>
        <fullName evidence="2">Uncharacterized protein</fullName>
    </submittedName>
</protein>
<accession>A0A7W3WXV0</accession>
<evidence type="ECO:0000313" key="2">
    <source>
        <dbReference type="EMBL" id="MBB1260205.1"/>
    </source>
</evidence>
<feature type="signal peptide" evidence="1">
    <location>
        <begin position="1"/>
        <end position="30"/>
    </location>
</feature>